<name>A0A8J7MCZ3_9BACT</name>
<comment type="similarity">
    <text evidence="5 6">Belongs to the adenylate kinase family.</text>
</comment>
<keyword evidence="5" id="KW-0963">Cytoplasm</keyword>
<dbReference type="GO" id="GO:0004017">
    <property type="term" value="F:AMP kinase activity"/>
    <property type="evidence" value="ECO:0007669"/>
    <property type="project" value="UniProtKB-UniRule"/>
</dbReference>
<organism evidence="8 9">
    <name type="scientific">Persicirhabdus sediminis</name>
    <dbReference type="NCBI Taxonomy" id="454144"/>
    <lineage>
        <taxon>Bacteria</taxon>
        <taxon>Pseudomonadati</taxon>
        <taxon>Verrucomicrobiota</taxon>
        <taxon>Verrucomicrobiia</taxon>
        <taxon>Verrucomicrobiales</taxon>
        <taxon>Verrucomicrobiaceae</taxon>
        <taxon>Persicirhabdus</taxon>
    </lineage>
</organism>
<dbReference type="InterPro" id="IPR033690">
    <property type="entry name" value="Adenylat_kinase_CS"/>
</dbReference>
<dbReference type="EMBL" id="JAENIM010000034">
    <property type="protein sequence ID" value="MBK1790866.1"/>
    <property type="molecule type" value="Genomic_DNA"/>
</dbReference>
<dbReference type="Pfam" id="PF00406">
    <property type="entry name" value="ADK"/>
    <property type="match status" value="1"/>
</dbReference>
<feature type="binding site" evidence="5">
    <location>
        <position position="138"/>
    </location>
    <ligand>
        <name>ATP</name>
        <dbReference type="ChEBI" id="CHEBI:30616"/>
    </ligand>
</feature>
<dbReference type="GO" id="GO:0005524">
    <property type="term" value="F:ATP binding"/>
    <property type="evidence" value="ECO:0007669"/>
    <property type="project" value="UniProtKB-UniRule"/>
</dbReference>
<proteinExistence type="inferred from homology"/>
<feature type="binding site" evidence="5">
    <location>
        <position position="156"/>
    </location>
    <ligand>
        <name>AMP</name>
        <dbReference type="ChEBI" id="CHEBI:456215"/>
    </ligand>
</feature>
<comment type="subunit">
    <text evidence="5 7">Monomer.</text>
</comment>
<reference evidence="8" key="1">
    <citation type="submission" date="2021-01" db="EMBL/GenBank/DDBJ databases">
        <title>Modified the classification status of verrucomicrobia.</title>
        <authorList>
            <person name="Feng X."/>
        </authorList>
    </citation>
    <scope>NUCLEOTIDE SEQUENCE</scope>
    <source>
        <strain evidence="8">_KCTC 22039</strain>
    </source>
</reference>
<dbReference type="RefSeq" id="WP_200310889.1">
    <property type="nucleotide sequence ID" value="NZ_JAENIM010000034.1"/>
</dbReference>
<dbReference type="GO" id="GO:0005737">
    <property type="term" value="C:cytoplasm"/>
    <property type="evidence" value="ECO:0007669"/>
    <property type="project" value="UniProtKB-SubCell"/>
</dbReference>
<evidence type="ECO:0000313" key="8">
    <source>
        <dbReference type="EMBL" id="MBK1790866.1"/>
    </source>
</evidence>
<evidence type="ECO:0000256" key="5">
    <source>
        <dbReference type="HAMAP-Rule" id="MF_00235"/>
    </source>
</evidence>
<dbReference type="GO" id="GO:0044209">
    <property type="term" value="P:AMP salvage"/>
    <property type="evidence" value="ECO:0007669"/>
    <property type="project" value="UniProtKB-UniRule"/>
</dbReference>
<dbReference type="PRINTS" id="PR00094">
    <property type="entry name" value="ADENYLTKNASE"/>
</dbReference>
<comment type="caution">
    <text evidence="8">The sequence shown here is derived from an EMBL/GenBank/DDBJ whole genome shotgun (WGS) entry which is preliminary data.</text>
</comment>
<comment type="caution">
    <text evidence="5">Lacks conserved residue(s) required for the propagation of feature annotation.</text>
</comment>
<dbReference type="PROSITE" id="PS00113">
    <property type="entry name" value="ADENYLATE_KINASE"/>
    <property type="match status" value="1"/>
</dbReference>
<evidence type="ECO:0000313" key="9">
    <source>
        <dbReference type="Proteomes" id="UP000624703"/>
    </source>
</evidence>
<feature type="binding site" evidence="5">
    <location>
        <position position="45"/>
    </location>
    <ligand>
        <name>AMP</name>
        <dbReference type="ChEBI" id="CHEBI:456215"/>
    </ligand>
</feature>
<dbReference type="SUPFAM" id="SSF52540">
    <property type="entry name" value="P-loop containing nucleoside triphosphate hydrolases"/>
    <property type="match status" value="1"/>
</dbReference>
<dbReference type="PANTHER" id="PTHR23359">
    <property type="entry name" value="NUCLEOTIDE KINASE"/>
    <property type="match status" value="1"/>
</dbReference>
<feature type="binding site" evidence="5">
    <location>
        <begin position="65"/>
        <end position="67"/>
    </location>
    <ligand>
        <name>AMP</name>
        <dbReference type="ChEBI" id="CHEBI:456215"/>
    </ligand>
</feature>
<evidence type="ECO:0000256" key="6">
    <source>
        <dbReference type="RuleBase" id="RU003330"/>
    </source>
</evidence>
<comment type="catalytic activity">
    <reaction evidence="5 7">
        <text>AMP + ATP = 2 ADP</text>
        <dbReference type="Rhea" id="RHEA:12973"/>
        <dbReference type="ChEBI" id="CHEBI:30616"/>
        <dbReference type="ChEBI" id="CHEBI:456215"/>
        <dbReference type="ChEBI" id="CHEBI:456216"/>
        <dbReference type="EC" id="2.7.4.3"/>
    </reaction>
</comment>
<keyword evidence="2 5" id="KW-0545">Nucleotide biosynthesis</keyword>
<keyword evidence="5 7" id="KW-0067">ATP-binding</keyword>
<keyword evidence="3 5" id="KW-0547">Nucleotide-binding</keyword>
<evidence type="ECO:0000256" key="7">
    <source>
        <dbReference type="RuleBase" id="RU003331"/>
    </source>
</evidence>
<keyword evidence="1 5" id="KW-0808">Transferase</keyword>
<evidence type="ECO:0000256" key="3">
    <source>
        <dbReference type="ARBA" id="ARBA00022741"/>
    </source>
</evidence>
<keyword evidence="9" id="KW-1185">Reference proteome</keyword>
<evidence type="ECO:0000256" key="1">
    <source>
        <dbReference type="ARBA" id="ARBA00022679"/>
    </source>
</evidence>
<feature type="binding site" evidence="5">
    <location>
        <position position="144"/>
    </location>
    <ligand>
        <name>AMP</name>
        <dbReference type="ChEBI" id="CHEBI:456215"/>
    </ligand>
</feature>
<feature type="binding site" evidence="5">
    <location>
        <begin position="19"/>
        <end position="24"/>
    </location>
    <ligand>
        <name>ATP</name>
        <dbReference type="ChEBI" id="CHEBI:30616"/>
    </ligand>
</feature>
<dbReference type="Proteomes" id="UP000624703">
    <property type="component" value="Unassembled WGS sequence"/>
</dbReference>
<dbReference type="AlphaFoldDB" id="A0A8J7MCZ3"/>
<feature type="binding site" evidence="5">
    <location>
        <position position="107"/>
    </location>
    <ligand>
        <name>AMP</name>
        <dbReference type="ChEBI" id="CHEBI:456215"/>
    </ligand>
</feature>
<dbReference type="InterPro" id="IPR027417">
    <property type="entry name" value="P-loop_NTPase"/>
</dbReference>
<evidence type="ECO:0000256" key="2">
    <source>
        <dbReference type="ARBA" id="ARBA00022727"/>
    </source>
</evidence>
<comment type="domain">
    <text evidence="5">Consists of three domains, a large central CORE domain and two small peripheral domains, NMPbind and LID, which undergo movements during catalysis. The LID domain closes over the site of phosphoryl transfer upon ATP binding. Assembling and dissambling the active center during each catalytic cycle provides an effective means to prevent ATP hydrolysis.</text>
</comment>
<gene>
    <name evidence="5" type="primary">adk</name>
    <name evidence="8" type="ORF">JIN82_06820</name>
</gene>
<dbReference type="CDD" id="cd01428">
    <property type="entry name" value="ADK"/>
    <property type="match status" value="1"/>
</dbReference>
<feature type="binding site" evidence="5">
    <location>
        <position position="183"/>
    </location>
    <ligand>
        <name>ATP</name>
        <dbReference type="ChEBI" id="CHEBI:30616"/>
    </ligand>
</feature>
<dbReference type="HAMAP" id="MF_00235">
    <property type="entry name" value="Adenylate_kinase_Adk"/>
    <property type="match status" value="1"/>
</dbReference>
<comment type="pathway">
    <text evidence="5">Purine metabolism; AMP biosynthesis via salvage pathway; AMP from ADP: step 1/1.</text>
</comment>
<comment type="subcellular location">
    <subcellularLocation>
        <location evidence="5 7">Cytoplasm</location>
    </subcellularLocation>
</comment>
<dbReference type="Gene3D" id="3.40.50.300">
    <property type="entry name" value="P-loop containing nucleotide triphosphate hydrolases"/>
    <property type="match status" value="1"/>
</dbReference>
<accession>A0A8J7MCZ3</accession>
<protein>
    <recommendedName>
        <fullName evidence="5 7">Adenylate kinase</fullName>
        <shortName evidence="5">AK</shortName>
        <ecNumber evidence="5 7">2.7.4.3</ecNumber>
    </recommendedName>
    <alternativeName>
        <fullName evidence="5">ATP-AMP transphosphorylase</fullName>
    </alternativeName>
    <alternativeName>
        <fullName evidence="5">ATP:AMP phosphotransferase</fullName>
    </alternativeName>
    <alternativeName>
        <fullName evidence="5">Adenylate monophosphate kinase</fullName>
    </alternativeName>
</protein>
<keyword evidence="4 5" id="KW-0418">Kinase</keyword>
<dbReference type="UniPathway" id="UPA00588">
    <property type="reaction ID" value="UER00649"/>
</dbReference>
<evidence type="ECO:0000256" key="4">
    <source>
        <dbReference type="ARBA" id="ARBA00022777"/>
    </source>
</evidence>
<comment type="function">
    <text evidence="5">Catalyzes the reversible transfer of the terminal phosphate group between ATP and AMP. Plays an important role in cellular energy homeostasis and in adenine nucleotide metabolism.</text>
</comment>
<dbReference type="EC" id="2.7.4.3" evidence="5 7"/>
<sequence>MTDAFPKRLKAFVLFGAPGSGKGTQGRVLGEIPGFFHCACGDVFRALDTNSELGKKFVEVSSTGQLIPDEMTVELWVAQVKKWIDSGVYSPDSDIILLDGIPRSLNQAKILDQYVDVIQVIHLSCPDREELVRRMKRRAVKENRLDDANEETINKRIATYEAETKPMLEFYSEDAIANIDALQTPVKTLSDILNKITKLDL</sequence>
<dbReference type="InterPro" id="IPR000850">
    <property type="entry name" value="Adenylat/UMP-CMP_kin"/>
</dbReference>